<feature type="transmembrane region" description="Helical" evidence="8">
    <location>
        <begin position="302"/>
        <end position="322"/>
    </location>
</feature>
<comment type="subcellular location">
    <subcellularLocation>
        <location evidence="1">Endomembrane system</location>
        <topology evidence="1">Multi-pass membrane protein</topology>
    </subcellularLocation>
</comment>
<dbReference type="OMA" id="FFMKPKQ"/>
<name>T1JVM3_TETUR</name>
<dbReference type="InterPro" id="IPR047195">
    <property type="entry name" value="TM6SF1-like"/>
</dbReference>
<keyword evidence="3" id="KW-0677">Repeat</keyword>
<keyword evidence="5 7" id="KW-0472">Membrane</keyword>
<dbReference type="OrthoDB" id="8181520at2759"/>
<evidence type="ECO:0000256" key="4">
    <source>
        <dbReference type="ARBA" id="ARBA00022989"/>
    </source>
</evidence>
<keyword evidence="2 7" id="KW-0812">Transmembrane</keyword>
<protein>
    <recommendedName>
        <fullName evidence="9">EXPERA domain-containing protein</fullName>
    </recommendedName>
</protein>
<evidence type="ECO:0000256" key="7">
    <source>
        <dbReference type="PROSITE-ProRule" id="PRU01087"/>
    </source>
</evidence>
<dbReference type="PROSITE" id="PS51751">
    <property type="entry name" value="EXPERA"/>
    <property type="match status" value="2"/>
</dbReference>
<keyword evidence="4 7" id="KW-1133">Transmembrane helix</keyword>
<proteinExistence type="inferred from homology"/>
<dbReference type="EnsemblMetazoa" id="tetur02g05120.1">
    <property type="protein sequence ID" value="tetur02g05120.1"/>
    <property type="gene ID" value="tetur02g05120"/>
</dbReference>
<reference evidence="10" key="2">
    <citation type="submission" date="2015-06" db="UniProtKB">
        <authorList>
            <consortium name="EnsemblMetazoa"/>
        </authorList>
    </citation>
    <scope>IDENTIFICATION</scope>
</reference>
<feature type="transmembrane region" description="Helical" evidence="8">
    <location>
        <begin position="334"/>
        <end position="356"/>
    </location>
</feature>
<feature type="transmembrane region" description="Helical" evidence="8">
    <location>
        <begin position="68"/>
        <end position="88"/>
    </location>
</feature>
<feature type="transmembrane region" description="Helical" evidence="8">
    <location>
        <begin position="172"/>
        <end position="190"/>
    </location>
</feature>
<comment type="similarity">
    <text evidence="6">Belongs to the TM6SF family.</text>
</comment>
<evidence type="ECO:0000256" key="1">
    <source>
        <dbReference type="ARBA" id="ARBA00004127"/>
    </source>
</evidence>
<evidence type="ECO:0000313" key="10">
    <source>
        <dbReference type="EnsemblMetazoa" id="tetur02g05120.1"/>
    </source>
</evidence>
<dbReference type="CDD" id="cd21106">
    <property type="entry name" value="TM6SF1-like"/>
    <property type="match status" value="1"/>
</dbReference>
<evidence type="ECO:0000259" key="9">
    <source>
        <dbReference type="PROSITE" id="PS51751"/>
    </source>
</evidence>
<evidence type="ECO:0000256" key="5">
    <source>
        <dbReference type="ARBA" id="ARBA00023136"/>
    </source>
</evidence>
<dbReference type="KEGG" id="tut:107371487"/>
<evidence type="ECO:0000256" key="8">
    <source>
        <dbReference type="SAM" id="Phobius"/>
    </source>
</evidence>
<dbReference type="PANTHER" id="PTHR14568">
    <property type="entry name" value="TRANSMEMBRANE SUPERFAMILY 6 MEMBER 1/2"/>
    <property type="match status" value="1"/>
</dbReference>
<feature type="transmembrane region" description="Helical" evidence="8">
    <location>
        <begin position="33"/>
        <end position="56"/>
    </location>
</feature>
<dbReference type="eggNOG" id="ENOG502QRB2">
    <property type="taxonomic scope" value="Eukaryota"/>
</dbReference>
<feature type="transmembrane region" description="Helical" evidence="8">
    <location>
        <begin position="145"/>
        <end position="166"/>
    </location>
</feature>
<feature type="domain" description="EXPERA" evidence="9">
    <location>
        <begin position="217"/>
        <end position="355"/>
    </location>
</feature>
<feature type="domain" description="EXPERA" evidence="9">
    <location>
        <begin position="66"/>
        <end position="189"/>
    </location>
</feature>
<accession>T1JVM3</accession>
<evidence type="ECO:0000256" key="2">
    <source>
        <dbReference type="ARBA" id="ARBA00022692"/>
    </source>
</evidence>
<dbReference type="GO" id="GO:0012505">
    <property type="term" value="C:endomembrane system"/>
    <property type="evidence" value="ECO:0007669"/>
    <property type="project" value="UniProtKB-SubCell"/>
</dbReference>
<dbReference type="InterPro" id="IPR059044">
    <property type="entry name" value="TM_Tm6sf1/2"/>
</dbReference>
<feature type="transmembrane region" description="Helical" evidence="8">
    <location>
        <begin position="219"/>
        <end position="238"/>
    </location>
</feature>
<dbReference type="AlphaFoldDB" id="T1JVM3"/>
<dbReference type="Pfam" id="PF26083">
    <property type="entry name" value="TM_Tm6sf2"/>
    <property type="match status" value="1"/>
</dbReference>
<dbReference type="InterPro" id="IPR033118">
    <property type="entry name" value="EXPERA"/>
</dbReference>
<dbReference type="GO" id="GO:0016020">
    <property type="term" value="C:membrane"/>
    <property type="evidence" value="ECO:0007669"/>
    <property type="project" value="UniProtKB-UniRule"/>
</dbReference>
<evidence type="ECO:0000256" key="3">
    <source>
        <dbReference type="ARBA" id="ARBA00022737"/>
    </source>
</evidence>
<feature type="transmembrane region" description="Helical" evidence="8">
    <location>
        <begin position="271"/>
        <end position="290"/>
    </location>
</feature>
<dbReference type="EMBL" id="CAEY01000795">
    <property type="status" value="NOT_ANNOTATED_CDS"/>
    <property type="molecule type" value="Genomic_DNA"/>
</dbReference>
<reference evidence="11" key="1">
    <citation type="submission" date="2011-08" db="EMBL/GenBank/DDBJ databases">
        <authorList>
            <person name="Rombauts S."/>
        </authorList>
    </citation>
    <scope>NUCLEOTIDE SEQUENCE</scope>
    <source>
        <strain evidence="11">London</strain>
    </source>
</reference>
<keyword evidence="11" id="KW-1185">Reference proteome</keyword>
<organism evidence="10 11">
    <name type="scientific">Tetranychus urticae</name>
    <name type="common">Two-spotted spider mite</name>
    <dbReference type="NCBI Taxonomy" id="32264"/>
    <lineage>
        <taxon>Eukaryota</taxon>
        <taxon>Metazoa</taxon>
        <taxon>Ecdysozoa</taxon>
        <taxon>Arthropoda</taxon>
        <taxon>Chelicerata</taxon>
        <taxon>Arachnida</taxon>
        <taxon>Acari</taxon>
        <taxon>Acariformes</taxon>
        <taxon>Trombidiformes</taxon>
        <taxon>Prostigmata</taxon>
        <taxon>Eleutherengona</taxon>
        <taxon>Raphignathae</taxon>
        <taxon>Tetranychoidea</taxon>
        <taxon>Tetranychidae</taxon>
        <taxon>Tetranychus</taxon>
    </lineage>
</organism>
<evidence type="ECO:0000256" key="6">
    <source>
        <dbReference type="ARBA" id="ARBA00034760"/>
    </source>
</evidence>
<dbReference type="Proteomes" id="UP000015104">
    <property type="component" value="Unassembled WGS sequence"/>
</dbReference>
<feature type="transmembrane region" description="Helical" evidence="8">
    <location>
        <begin position="108"/>
        <end position="133"/>
    </location>
</feature>
<evidence type="ECO:0000313" key="11">
    <source>
        <dbReference type="Proteomes" id="UP000015104"/>
    </source>
</evidence>
<dbReference type="HOGENOM" id="CLU_046717_0_0_1"/>
<dbReference type="PANTHER" id="PTHR14568:SF8">
    <property type="entry name" value="EXPERA DOMAIN-CONTAINING PROTEIN"/>
    <property type="match status" value="1"/>
</dbReference>
<gene>
    <name evidence="10" type="primary">107371487</name>
</gene>
<sequence>MMSVSVATKVFLISTSAIPISYLLNRFIEKTGLTQPLLIVFLCHIIGILIFSLIVKCTKHSLHKNNEYLFYTFALICFISVSSLIIALELEGLISGFTNSFLKHVEPHLRSSFGAMICHWNGIVAYALALMIVAAITTSNDFIDILCYWLGSWVNNSLVLLLGIMIGKTGPGWGILMYLPYIILPCYIAYRVLKSSKSTKNQAIEIEVKTSIWKRPLDMSLCFIFTLSCFIAILRGLAVLDSPIWLCKIYGKQIEPYLVSSTLAPFAKIQMILYLFYYLPFYLFAIYHLICCSHQEMTKLSAFFAGAASSAQFTHIGSSFHSRTPYILRVSSDFSALLFFWLVNLTLLVGPVLLAFRCAVEETTEYPDGYIEKVFARKKIVKQS</sequence>